<dbReference type="Proteomes" id="UP000182658">
    <property type="component" value="Unassembled WGS sequence"/>
</dbReference>
<feature type="region of interest" description="Disordered" evidence="1">
    <location>
        <begin position="1"/>
        <end position="184"/>
    </location>
</feature>
<organism evidence="2 3">
    <name type="scientific">Coniochaeta ligniaria NRRL 30616</name>
    <dbReference type="NCBI Taxonomy" id="1408157"/>
    <lineage>
        <taxon>Eukaryota</taxon>
        <taxon>Fungi</taxon>
        <taxon>Dikarya</taxon>
        <taxon>Ascomycota</taxon>
        <taxon>Pezizomycotina</taxon>
        <taxon>Sordariomycetes</taxon>
        <taxon>Sordariomycetidae</taxon>
        <taxon>Coniochaetales</taxon>
        <taxon>Coniochaetaceae</taxon>
        <taxon>Coniochaeta</taxon>
    </lineage>
</organism>
<sequence>MASREPTEPRQPRLNMASLKQESPPPEPTPPPMTAPLVPQMPIDHTRRQSFNRGDVNMTGTYQPTHAIPGPSPSPGPHYAQQFQPAPGARPTGVPTPPGPVNQFQLPPMMPGPPQVVQQSPMPQPPHYPPHAYTHQQQFTPGPIPPSPGHHHVPSPMPVQGGYGQPPRHIPSPAMMAPQQRTPMAPAANVNSIPHANAQQQQQQQYNNNRYEVPRSQEVYRLMDPHLEAAIPDQVREQFQRDDEGRLLWFTAAGRDRSALRGVAPEYAGLGHSISHLANIGDVREERRRKRKERDEALAREEEARKRVAGAGGSRERTEEEARVREEERRNKLVEGALLGLARQIDRGTKVVEEDLGGWREEKRLWDEERKAAAMNQGKE</sequence>
<feature type="region of interest" description="Disordered" evidence="1">
    <location>
        <begin position="284"/>
        <end position="327"/>
    </location>
</feature>
<dbReference type="EMBL" id="KV875100">
    <property type="protein sequence ID" value="OIW26392.1"/>
    <property type="molecule type" value="Genomic_DNA"/>
</dbReference>
<dbReference type="AlphaFoldDB" id="A0A1J7J9C0"/>
<evidence type="ECO:0000313" key="3">
    <source>
        <dbReference type="Proteomes" id="UP000182658"/>
    </source>
</evidence>
<feature type="compositionally biased region" description="Pro residues" evidence="1">
    <location>
        <begin position="23"/>
        <end position="34"/>
    </location>
</feature>
<proteinExistence type="predicted"/>
<dbReference type="OrthoDB" id="5221380at2759"/>
<gene>
    <name evidence="2" type="ORF">CONLIGDRAFT_470716</name>
</gene>
<reference evidence="2 3" key="1">
    <citation type="submission" date="2016-10" db="EMBL/GenBank/DDBJ databases">
        <title>Draft genome sequence of Coniochaeta ligniaria NRRL30616, a lignocellulolytic fungus for bioabatement of inhibitors in plant biomass hydrolysates.</title>
        <authorList>
            <consortium name="DOE Joint Genome Institute"/>
            <person name="Jimenez D.J."/>
            <person name="Hector R.E."/>
            <person name="Riley R."/>
            <person name="Sun H."/>
            <person name="Grigoriev I.V."/>
            <person name="Van Elsas J.D."/>
            <person name="Nichols N.N."/>
        </authorList>
    </citation>
    <scope>NUCLEOTIDE SEQUENCE [LARGE SCALE GENOMIC DNA]</scope>
    <source>
        <strain evidence="2 3">NRRL 30616</strain>
    </source>
</reference>
<evidence type="ECO:0000313" key="2">
    <source>
        <dbReference type="EMBL" id="OIW26392.1"/>
    </source>
</evidence>
<dbReference type="STRING" id="1408157.A0A1J7J9C0"/>
<evidence type="ECO:0000256" key="1">
    <source>
        <dbReference type="SAM" id="MobiDB-lite"/>
    </source>
</evidence>
<feature type="compositionally biased region" description="Basic and acidic residues" evidence="1">
    <location>
        <begin position="293"/>
        <end position="306"/>
    </location>
</feature>
<protein>
    <submittedName>
        <fullName evidence="2">Uncharacterized protein</fullName>
    </submittedName>
</protein>
<feature type="compositionally biased region" description="Basic and acidic residues" evidence="1">
    <location>
        <begin position="314"/>
        <end position="327"/>
    </location>
</feature>
<keyword evidence="3" id="KW-1185">Reference proteome</keyword>
<feature type="compositionally biased region" description="Basic and acidic residues" evidence="1">
    <location>
        <begin position="1"/>
        <end position="11"/>
    </location>
</feature>
<dbReference type="InParanoid" id="A0A1J7J9C0"/>
<name>A0A1J7J9C0_9PEZI</name>
<accession>A0A1J7J9C0</accession>